<evidence type="ECO:0000256" key="9">
    <source>
        <dbReference type="RuleBase" id="RU003357"/>
    </source>
</evidence>
<dbReference type="InterPro" id="IPR037066">
    <property type="entry name" value="Plug_dom_sf"/>
</dbReference>
<keyword evidence="7 8" id="KW-0998">Cell outer membrane</keyword>
<dbReference type="Pfam" id="PF00593">
    <property type="entry name" value="TonB_dep_Rec_b-barrel"/>
    <property type="match status" value="1"/>
</dbReference>
<dbReference type="GO" id="GO:0009279">
    <property type="term" value="C:cell outer membrane"/>
    <property type="evidence" value="ECO:0007669"/>
    <property type="project" value="UniProtKB-SubCell"/>
</dbReference>
<dbReference type="Gene3D" id="2.170.130.10">
    <property type="entry name" value="TonB-dependent receptor, plug domain"/>
    <property type="match status" value="1"/>
</dbReference>
<feature type="domain" description="TonB-dependent receptor plug" evidence="11">
    <location>
        <begin position="123"/>
        <end position="226"/>
    </location>
</feature>
<proteinExistence type="inferred from homology"/>
<accession>A0A6N8L7S7</accession>
<dbReference type="InterPro" id="IPR012910">
    <property type="entry name" value="Plug_dom"/>
</dbReference>
<gene>
    <name evidence="12" type="ORF">GQF63_17395</name>
</gene>
<evidence type="ECO:0000256" key="4">
    <source>
        <dbReference type="ARBA" id="ARBA00022692"/>
    </source>
</evidence>
<dbReference type="EMBL" id="WSQA01000016">
    <property type="protein sequence ID" value="MVZ63802.1"/>
    <property type="molecule type" value="Genomic_DNA"/>
</dbReference>
<keyword evidence="6 8" id="KW-0472">Membrane</keyword>
<dbReference type="SUPFAM" id="SSF49464">
    <property type="entry name" value="Carboxypeptidase regulatory domain-like"/>
    <property type="match status" value="1"/>
</dbReference>
<evidence type="ECO:0000256" key="1">
    <source>
        <dbReference type="ARBA" id="ARBA00004571"/>
    </source>
</evidence>
<dbReference type="InterPro" id="IPR023996">
    <property type="entry name" value="TonB-dep_OMP_SusC/RagA"/>
</dbReference>
<comment type="similarity">
    <text evidence="8 9">Belongs to the TonB-dependent receptor family.</text>
</comment>
<comment type="caution">
    <text evidence="12">The sequence shown here is derived from an EMBL/GenBank/DDBJ whole genome shotgun (WGS) entry which is preliminary data.</text>
</comment>
<dbReference type="Proteomes" id="UP000435036">
    <property type="component" value="Unassembled WGS sequence"/>
</dbReference>
<evidence type="ECO:0000256" key="8">
    <source>
        <dbReference type="PROSITE-ProRule" id="PRU01360"/>
    </source>
</evidence>
<dbReference type="InterPro" id="IPR036942">
    <property type="entry name" value="Beta-barrel_TonB_sf"/>
</dbReference>
<evidence type="ECO:0000313" key="12">
    <source>
        <dbReference type="EMBL" id="MVZ63802.1"/>
    </source>
</evidence>
<evidence type="ECO:0000256" key="3">
    <source>
        <dbReference type="ARBA" id="ARBA00022452"/>
    </source>
</evidence>
<evidence type="ECO:0000256" key="7">
    <source>
        <dbReference type="ARBA" id="ARBA00023237"/>
    </source>
</evidence>
<name>A0A6N8L7S7_9SPHI</name>
<evidence type="ECO:0000256" key="6">
    <source>
        <dbReference type="ARBA" id="ARBA00023136"/>
    </source>
</evidence>
<evidence type="ECO:0000256" key="2">
    <source>
        <dbReference type="ARBA" id="ARBA00022448"/>
    </source>
</evidence>
<comment type="subcellular location">
    <subcellularLocation>
        <location evidence="1 8">Cell outer membrane</location>
        <topology evidence="1 8">Multi-pass membrane protein</topology>
    </subcellularLocation>
</comment>
<feature type="domain" description="TonB-dependent receptor-like beta-barrel" evidence="10">
    <location>
        <begin position="425"/>
        <end position="834"/>
    </location>
</feature>
<dbReference type="InterPro" id="IPR023997">
    <property type="entry name" value="TonB-dep_OMP_SusC/RagA_CS"/>
</dbReference>
<keyword evidence="2 8" id="KW-0813">Transport</keyword>
<evidence type="ECO:0000259" key="11">
    <source>
        <dbReference type="Pfam" id="PF07715"/>
    </source>
</evidence>
<dbReference type="InterPro" id="IPR008969">
    <property type="entry name" value="CarboxyPept-like_regulatory"/>
</dbReference>
<keyword evidence="4 8" id="KW-0812">Transmembrane</keyword>
<dbReference type="NCBIfam" id="TIGR04057">
    <property type="entry name" value="SusC_RagA_signa"/>
    <property type="match status" value="1"/>
</dbReference>
<dbReference type="Gene3D" id="2.40.170.20">
    <property type="entry name" value="TonB-dependent receptor, beta-barrel domain"/>
    <property type="match status" value="1"/>
</dbReference>
<organism evidence="12 13">
    <name type="scientific">Sphingobacterium humi</name>
    <dbReference type="NCBI Taxonomy" id="1796905"/>
    <lineage>
        <taxon>Bacteria</taxon>
        <taxon>Pseudomonadati</taxon>
        <taxon>Bacteroidota</taxon>
        <taxon>Sphingobacteriia</taxon>
        <taxon>Sphingobacteriales</taxon>
        <taxon>Sphingobacteriaceae</taxon>
        <taxon>Sphingobacterium</taxon>
    </lineage>
</organism>
<protein>
    <submittedName>
        <fullName evidence="12">SusC/RagA family TonB-linked outer membrane protein</fullName>
    </submittedName>
</protein>
<dbReference type="PROSITE" id="PS52016">
    <property type="entry name" value="TONB_DEPENDENT_REC_3"/>
    <property type="match status" value="1"/>
</dbReference>
<dbReference type="Pfam" id="PF07715">
    <property type="entry name" value="Plug"/>
    <property type="match status" value="1"/>
</dbReference>
<dbReference type="InterPro" id="IPR000531">
    <property type="entry name" value="Beta-barrel_TonB"/>
</dbReference>
<evidence type="ECO:0000256" key="5">
    <source>
        <dbReference type="ARBA" id="ARBA00023077"/>
    </source>
</evidence>
<evidence type="ECO:0000313" key="13">
    <source>
        <dbReference type="Proteomes" id="UP000435036"/>
    </source>
</evidence>
<reference evidence="12 13" key="1">
    <citation type="submission" date="2019-12" db="EMBL/GenBank/DDBJ databases">
        <authorList>
            <person name="Dong K."/>
        </authorList>
    </citation>
    <scope>NUCLEOTIDE SEQUENCE [LARGE SCALE GENOMIC DNA]</scope>
    <source>
        <strain evidence="12 13">JCM 31225</strain>
    </source>
</reference>
<dbReference type="SUPFAM" id="SSF56935">
    <property type="entry name" value="Porins"/>
    <property type="match status" value="1"/>
</dbReference>
<keyword evidence="3 8" id="KW-1134">Transmembrane beta strand</keyword>
<sequence>MICLMGNLKQITLTGILIFFYFAIQAQQPVKIQIKDSQSGTRLSQANITFLATDEVYTSDKNGELTITLIGQQDSIRVSHASYHSKSILLKIDGRKHIDVFLDPLNNIIEEVQVFTGYQRIPKERATGSFDLITESQLSKQVKSNILERLVPITSAMLVDDQTRGGGLMIRGVSTIRGNRSPLIILDNFPYEGDINSINPEDIESVTILKDAAAASIWGARAGNGVIVIQSKKGRYESNLKIDLTSNLSVTPKPHLYMHKIGTLAFMEMEEELFDQGFYNANLQSNRTDPVSSYVDLLYMKKKGALTDDQFEIKKKELQGYSFEEQYRAHVLQTALEQRNTLSLQSGGQRYRSRMSFNFQDQKNALKELTDQWNIQSSQSFSPLKNLEINFDGQFSFNKVKSGYPASGELGNGILFPYTAFKDIRSNDIPFYPDYRGSYLEGLNGSGLLDWSYLPLQDVEHNNSEAKNRQNRLNFAAVYRSPMGLTTEVQYQYADIQNDNFLNYGIESYYTRNLVNGFAQRNGNELKFAVPKGDIYEFDNTRMKVQNLRGMLRYDKNILNHRINMLAGAEMRKTLSYRQLNRLYGVDGDILTSTRVDYINSYKDYVSQDTRFIPNRQSMQGTDNRYVSFFANGAYNFKDRYTLSASARQDASNIYGVNTRNKWSPFWSFGVGWQVDKEPFFHINWIDRLKLRLSQGTSGNTDPNASAVTTIQYTMTSPYTLGPIAIFNSYNNPDLRWERVRTQNVGLDFSILSNKITGTIEYYHKKADDLLGTAVVDYSAGIGGSMIKNVAEIKGKGIDVQLRTQNIQRNFRWSTSMNFSHNSDEVVDYYLTNTQGSSFVNGGVSGIKGRPVNSVFSYKWNGLSGTNGLPIGYLKGVESQDYRKITGKDTQVEDLQYHGSSRPTYFGGLINSFSYRGIQLEFALTYKLGYYFRTQALDYAERNIGLHESYDQRWKAPGDEMHTQIPAFNLDMFPFYRSVSAHVHRADHVRFQYINLAYAIAKDKLKGHEITCFINVDNLGDIWIGNDEKLNLRTHRSGSMSLPPTYSIGTRITLNK</sequence>
<dbReference type="AlphaFoldDB" id="A0A6N8L7S7"/>
<keyword evidence="5 9" id="KW-0798">TonB box</keyword>
<dbReference type="InterPro" id="IPR039426">
    <property type="entry name" value="TonB-dep_rcpt-like"/>
</dbReference>
<dbReference type="NCBIfam" id="TIGR04056">
    <property type="entry name" value="OMP_RagA_SusC"/>
    <property type="match status" value="1"/>
</dbReference>
<keyword evidence="13" id="KW-1185">Reference proteome</keyword>
<evidence type="ECO:0000259" key="10">
    <source>
        <dbReference type="Pfam" id="PF00593"/>
    </source>
</evidence>